<organism evidence="1 2">
    <name type="scientific">Leucogyrophana mollusca</name>
    <dbReference type="NCBI Taxonomy" id="85980"/>
    <lineage>
        <taxon>Eukaryota</taxon>
        <taxon>Fungi</taxon>
        <taxon>Dikarya</taxon>
        <taxon>Basidiomycota</taxon>
        <taxon>Agaricomycotina</taxon>
        <taxon>Agaricomycetes</taxon>
        <taxon>Agaricomycetidae</taxon>
        <taxon>Boletales</taxon>
        <taxon>Boletales incertae sedis</taxon>
        <taxon>Leucogyrophana</taxon>
    </lineage>
</organism>
<gene>
    <name evidence="1" type="ORF">BV22DRAFT_975724</name>
</gene>
<feature type="non-terminal residue" evidence="1">
    <location>
        <position position="87"/>
    </location>
</feature>
<comment type="caution">
    <text evidence="1">The sequence shown here is derived from an EMBL/GenBank/DDBJ whole genome shotgun (WGS) entry which is preliminary data.</text>
</comment>
<name>A0ACB8AYD7_9AGAM</name>
<proteinExistence type="predicted"/>
<evidence type="ECO:0000313" key="2">
    <source>
        <dbReference type="Proteomes" id="UP000790709"/>
    </source>
</evidence>
<reference evidence="1" key="1">
    <citation type="journal article" date="2021" name="New Phytol.">
        <title>Evolutionary innovations through gain and loss of genes in the ectomycorrhizal Boletales.</title>
        <authorList>
            <person name="Wu G."/>
            <person name="Miyauchi S."/>
            <person name="Morin E."/>
            <person name="Kuo A."/>
            <person name="Drula E."/>
            <person name="Varga T."/>
            <person name="Kohler A."/>
            <person name="Feng B."/>
            <person name="Cao Y."/>
            <person name="Lipzen A."/>
            <person name="Daum C."/>
            <person name="Hundley H."/>
            <person name="Pangilinan J."/>
            <person name="Johnson J."/>
            <person name="Barry K."/>
            <person name="LaButti K."/>
            <person name="Ng V."/>
            <person name="Ahrendt S."/>
            <person name="Min B."/>
            <person name="Choi I.G."/>
            <person name="Park H."/>
            <person name="Plett J.M."/>
            <person name="Magnuson J."/>
            <person name="Spatafora J.W."/>
            <person name="Nagy L.G."/>
            <person name="Henrissat B."/>
            <person name="Grigoriev I.V."/>
            <person name="Yang Z.L."/>
            <person name="Xu J."/>
            <person name="Martin F.M."/>
        </authorList>
    </citation>
    <scope>NUCLEOTIDE SEQUENCE</scope>
    <source>
        <strain evidence="1">KUC20120723A-06</strain>
    </source>
</reference>
<evidence type="ECO:0000313" key="1">
    <source>
        <dbReference type="EMBL" id="KAH7918415.1"/>
    </source>
</evidence>
<keyword evidence="2" id="KW-1185">Reference proteome</keyword>
<dbReference type="Proteomes" id="UP000790709">
    <property type="component" value="Unassembled WGS sequence"/>
</dbReference>
<sequence>MRKRGVLIEYVEWFRRRLDDRQTKLIFDSFISEIFGVGNGIDQGCPLSVIAFLFYNSDLLDIADRRKGELILGFIDDTLLAARGRSF</sequence>
<accession>A0ACB8AYD7</accession>
<dbReference type="EMBL" id="MU266789">
    <property type="protein sequence ID" value="KAH7918415.1"/>
    <property type="molecule type" value="Genomic_DNA"/>
</dbReference>
<protein>
    <submittedName>
        <fullName evidence="1">Uncharacterized protein</fullName>
    </submittedName>
</protein>